<dbReference type="KEGG" id="agv:OJF2_76920"/>
<organism evidence="7 8">
    <name type="scientific">Aquisphaera giovannonii</name>
    <dbReference type="NCBI Taxonomy" id="406548"/>
    <lineage>
        <taxon>Bacteria</taxon>
        <taxon>Pseudomonadati</taxon>
        <taxon>Planctomycetota</taxon>
        <taxon>Planctomycetia</taxon>
        <taxon>Isosphaerales</taxon>
        <taxon>Isosphaeraceae</taxon>
        <taxon>Aquisphaera</taxon>
    </lineage>
</organism>
<feature type="domain" description="RNA polymerase sigma-70 region 2" evidence="6">
    <location>
        <begin position="30"/>
        <end position="99"/>
    </location>
</feature>
<evidence type="ECO:0000256" key="3">
    <source>
        <dbReference type="ARBA" id="ARBA00023082"/>
    </source>
</evidence>
<dbReference type="AlphaFoldDB" id="A0A5B9WGV7"/>
<keyword evidence="4" id="KW-0238">DNA-binding</keyword>
<dbReference type="InterPro" id="IPR013324">
    <property type="entry name" value="RNA_pol_sigma_r3/r4-like"/>
</dbReference>
<gene>
    <name evidence="7" type="ORF">OJF2_76920</name>
</gene>
<evidence type="ECO:0000313" key="8">
    <source>
        <dbReference type="Proteomes" id="UP000324233"/>
    </source>
</evidence>
<dbReference type="InterPro" id="IPR039425">
    <property type="entry name" value="RNA_pol_sigma-70-like"/>
</dbReference>
<proteinExistence type="inferred from homology"/>
<dbReference type="PANTHER" id="PTHR43133:SF8">
    <property type="entry name" value="RNA POLYMERASE SIGMA FACTOR HI_1459-RELATED"/>
    <property type="match status" value="1"/>
</dbReference>
<dbReference type="EMBL" id="CP042997">
    <property type="protein sequence ID" value="QEH39080.1"/>
    <property type="molecule type" value="Genomic_DNA"/>
</dbReference>
<evidence type="ECO:0000256" key="1">
    <source>
        <dbReference type="ARBA" id="ARBA00010641"/>
    </source>
</evidence>
<keyword evidence="3" id="KW-0731">Sigma factor</keyword>
<dbReference type="SUPFAM" id="SSF88659">
    <property type="entry name" value="Sigma3 and sigma4 domains of RNA polymerase sigma factors"/>
    <property type="match status" value="1"/>
</dbReference>
<evidence type="ECO:0000256" key="2">
    <source>
        <dbReference type="ARBA" id="ARBA00023015"/>
    </source>
</evidence>
<evidence type="ECO:0000256" key="5">
    <source>
        <dbReference type="ARBA" id="ARBA00023163"/>
    </source>
</evidence>
<dbReference type="GO" id="GO:0003677">
    <property type="term" value="F:DNA binding"/>
    <property type="evidence" value="ECO:0007669"/>
    <property type="project" value="UniProtKB-KW"/>
</dbReference>
<reference evidence="7 8" key="1">
    <citation type="submission" date="2019-08" db="EMBL/GenBank/DDBJ databases">
        <title>Deep-cultivation of Planctomycetes and their phenomic and genomic characterization uncovers novel biology.</title>
        <authorList>
            <person name="Wiegand S."/>
            <person name="Jogler M."/>
            <person name="Boedeker C."/>
            <person name="Pinto D."/>
            <person name="Vollmers J."/>
            <person name="Rivas-Marin E."/>
            <person name="Kohn T."/>
            <person name="Peeters S.H."/>
            <person name="Heuer A."/>
            <person name="Rast P."/>
            <person name="Oberbeckmann S."/>
            <person name="Bunk B."/>
            <person name="Jeske O."/>
            <person name="Meyerdierks A."/>
            <person name="Storesund J.E."/>
            <person name="Kallscheuer N."/>
            <person name="Luecker S."/>
            <person name="Lage O.M."/>
            <person name="Pohl T."/>
            <person name="Merkel B.J."/>
            <person name="Hornburger P."/>
            <person name="Mueller R.-W."/>
            <person name="Bruemmer F."/>
            <person name="Labrenz M."/>
            <person name="Spormann A.M."/>
            <person name="Op den Camp H."/>
            <person name="Overmann J."/>
            <person name="Amann R."/>
            <person name="Jetten M.S.M."/>
            <person name="Mascher T."/>
            <person name="Medema M.H."/>
            <person name="Devos D.P."/>
            <person name="Kaster A.-K."/>
            <person name="Ovreas L."/>
            <person name="Rohde M."/>
            <person name="Galperin M.Y."/>
            <person name="Jogler C."/>
        </authorList>
    </citation>
    <scope>NUCLEOTIDE SEQUENCE [LARGE SCALE GENOMIC DNA]</scope>
    <source>
        <strain evidence="7 8">OJF2</strain>
    </source>
</reference>
<dbReference type="GO" id="GO:0016987">
    <property type="term" value="F:sigma factor activity"/>
    <property type="evidence" value="ECO:0007669"/>
    <property type="project" value="UniProtKB-KW"/>
</dbReference>
<protein>
    <submittedName>
        <fullName evidence="7">RNA polymerase sigma factor RpoE</fullName>
    </submittedName>
</protein>
<evidence type="ECO:0000259" key="6">
    <source>
        <dbReference type="Pfam" id="PF04542"/>
    </source>
</evidence>
<dbReference type="InterPro" id="IPR007627">
    <property type="entry name" value="RNA_pol_sigma70_r2"/>
</dbReference>
<dbReference type="RefSeq" id="WP_246196334.1">
    <property type="nucleotide sequence ID" value="NZ_CP042997.1"/>
</dbReference>
<dbReference type="PANTHER" id="PTHR43133">
    <property type="entry name" value="RNA POLYMERASE ECF-TYPE SIGMA FACTO"/>
    <property type="match status" value="1"/>
</dbReference>
<accession>A0A5B9WGV7</accession>
<keyword evidence="2" id="KW-0805">Transcription regulation</keyword>
<evidence type="ECO:0000256" key="4">
    <source>
        <dbReference type="ARBA" id="ARBA00023125"/>
    </source>
</evidence>
<dbReference type="InterPro" id="IPR013325">
    <property type="entry name" value="RNA_pol_sigma_r2"/>
</dbReference>
<dbReference type="Gene3D" id="1.10.1740.10">
    <property type="match status" value="1"/>
</dbReference>
<dbReference type="InterPro" id="IPR014284">
    <property type="entry name" value="RNA_pol_sigma-70_dom"/>
</dbReference>
<sequence length="199" mass="22623">MNDPRQMRTSASLLGRLRLDHSDPGDWAEFVRRYGPLIRTWCRRWGLQEADADDLAQDVLARLAARMRSFEYDPSKSFRAYVKTLAHFTWCDLIESRKRPGGGSGDSDVHDRLAAVEARDDLQARLADAFDQEVLEEATARVRLRVEPRTWEAFRLTAVEGLSGADAAAKVGMEVATVFKAKSKVQKMLREEIRRIEEG</sequence>
<dbReference type="Proteomes" id="UP000324233">
    <property type="component" value="Chromosome"/>
</dbReference>
<keyword evidence="5" id="KW-0804">Transcription</keyword>
<name>A0A5B9WGV7_9BACT</name>
<dbReference type="GO" id="GO:0006352">
    <property type="term" value="P:DNA-templated transcription initiation"/>
    <property type="evidence" value="ECO:0007669"/>
    <property type="project" value="InterPro"/>
</dbReference>
<dbReference type="NCBIfam" id="TIGR02937">
    <property type="entry name" value="sigma70-ECF"/>
    <property type="match status" value="1"/>
</dbReference>
<dbReference type="SUPFAM" id="SSF88946">
    <property type="entry name" value="Sigma2 domain of RNA polymerase sigma factors"/>
    <property type="match status" value="1"/>
</dbReference>
<dbReference type="Pfam" id="PF04542">
    <property type="entry name" value="Sigma70_r2"/>
    <property type="match status" value="1"/>
</dbReference>
<comment type="similarity">
    <text evidence="1">Belongs to the sigma-70 factor family. ECF subfamily.</text>
</comment>
<evidence type="ECO:0000313" key="7">
    <source>
        <dbReference type="EMBL" id="QEH39080.1"/>
    </source>
</evidence>
<keyword evidence="8" id="KW-1185">Reference proteome</keyword>